<evidence type="ECO:0000313" key="1">
    <source>
        <dbReference type="EMBL" id="UGS25989.1"/>
    </source>
</evidence>
<dbReference type="EMBL" id="CP082781">
    <property type="protein sequence ID" value="UGS25989.1"/>
    <property type="molecule type" value="Genomic_DNA"/>
</dbReference>
<dbReference type="RefSeq" id="WP_231819728.1">
    <property type="nucleotide sequence ID" value="NZ_CP082781.1"/>
</dbReference>
<accession>A0ABY3RPP3</accession>
<gene>
    <name evidence="1" type="ORF">K8F61_15270</name>
</gene>
<reference evidence="1 2" key="1">
    <citation type="submission" date="2023-01" db="EMBL/GenBank/DDBJ databases">
        <title>Characterization of estradiol degrading bacteria Microbacterium sp. MZT7 and reveal degrading genes through genome analysis.</title>
        <authorList>
            <person name="Hao P."/>
            <person name="Gao Y."/>
        </authorList>
    </citation>
    <scope>NUCLEOTIDE SEQUENCE [LARGE SCALE GENOMIC DNA]</scope>
    <source>
        <strain evidence="1 2">MZT7</strain>
    </source>
</reference>
<name>A0ABY3RPP3_9MICO</name>
<proteinExistence type="predicted"/>
<dbReference type="Proteomes" id="UP001199642">
    <property type="component" value="Chromosome"/>
</dbReference>
<organism evidence="1 2">
    <name type="scientific">Microbacterium resistens</name>
    <dbReference type="NCBI Taxonomy" id="156977"/>
    <lineage>
        <taxon>Bacteria</taxon>
        <taxon>Bacillati</taxon>
        <taxon>Actinomycetota</taxon>
        <taxon>Actinomycetes</taxon>
        <taxon>Micrococcales</taxon>
        <taxon>Microbacteriaceae</taxon>
        <taxon>Microbacterium</taxon>
    </lineage>
</organism>
<protein>
    <submittedName>
        <fullName evidence="1">Uncharacterized protein</fullName>
    </submittedName>
</protein>
<sequence>MAHQELNEGYSGEPFVDAYKLALQATLAQDASIFEMDELIPRQLWSAAVDRYVGFFFVSGTYSGTLEGLRQRGYGSGTPLPSSLESACLDTSATALKFSLPLLSEGLRTRQDLDAEQERLRRALEHLDAIQDPDFLGSLMLTLVCSSASVGGADGPTSD</sequence>
<keyword evidence="2" id="KW-1185">Reference proteome</keyword>
<evidence type="ECO:0000313" key="2">
    <source>
        <dbReference type="Proteomes" id="UP001199642"/>
    </source>
</evidence>